<name>A0A1H4FZW5_ALKAM</name>
<evidence type="ECO:0000256" key="6">
    <source>
        <dbReference type="ARBA" id="ARBA00023077"/>
    </source>
</evidence>
<keyword evidence="5" id="KW-0732">Signal</keyword>
<dbReference type="GO" id="GO:0009279">
    <property type="term" value="C:cell outer membrane"/>
    <property type="evidence" value="ECO:0007669"/>
    <property type="project" value="UniProtKB-SubCell"/>
</dbReference>
<evidence type="ECO:0000256" key="5">
    <source>
        <dbReference type="ARBA" id="ARBA00022729"/>
    </source>
</evidence>
<proteinExistence type="inferred from homology"/>
<keyword evidence="3 9" id="KW-1134">Transmembrane beta strand</keyword>
<dbReference type="PANTHER" id="PTHR30069">
    <property type="entry name" value="TONB-DEPENDENT OUTER MEMBRANE RECEPTOR"/>
    <property type="match status" value="1"/>
</dbReference>
<dbReference type="PROSITE" id="PS52016">
    <property type="entry name" value="TONB_DEPENDENT_REC_3"/>
    <property type="match status" value="1"/>
</dbReference>
<dbReference type="InterPro" id="IPR036942">
    <property type="entry name" value="Beta-barrel_TonB_sf"/>
</dbReference>
<feature type="short sequence motif" description="TonB C-terminal box" evidence="10">
    <location>
        <begin position="409"/>
        <end position="426"/>
    </location>
</feature>
<keyword evidence="2 9" id="KW-0813">Transport</keyword>
<dbReference type="EMBL" id="FNRM01000015">
    <property type="protein sequence ID" value="SEB02926.1"/>
    <property type="molecule type" value="Genomic_DNA"/>
</dbReference>
<gene>
    <name evidence="12" type="ORF">SAMN04488051_11519</name>
</gene>
<dbReference type="CDD" id="cd01347">
    <property type="entry name" value="ligand_gated_channel"/>
    <property type="match status" value="1"/>
</dbReference>
<dbReference type="InterPro" id="IPR039426">
    <property type="entry name" value="TonB-dep_rcpt-like"/>
</dbReference>
<comment type="subcellular location">
    <subcellularLocation>
        <location evidence="1 9">Cell outer membrane</location>
        <topology evidence="1 9">Multi-pass membrane protein</topology>
    </subcellularLocation>
</comment>
<dbReference type="SUPFAM" id="SSF56935">
    <property type="entry name" value="Porins"/>
    <property type="match status" value="1"/>
</dbReference>
<dbReference type="PANTHER" id="PTHR30069:SF53">
    <property type="entry name" value="COLICIN I RECEPTOR-RELATED"/>
    <property type="match status" value="1"/>
</dbReference>
<dbReference type="InterPro" id="IPR010917">
    <property type="entry name" value="TonB_rcpt_CS"/>
</dbReference>
<reference evidence="12 13" key="1">
    <citation type="submission" date="2016-10" db="EMBL/GenBank/DDBJ databases">
        <authorList>
            <person name="de Groot N.N."/>
        </authorList>
    </citation>
    <scope>NUCLEOTIDE SEQUENCE [LARGE SCALE GENOMIC DNA]</scope>
    <source>
        <strain evidence="12 13">CGMCC 1.3430</strain>
    </source>
</reference>
<feature type="domain" description="TonB-dependent receptor-like beta-barrel" evidence="11">
    <location>
        <begin position="65"/>
        <end position="381"/>
    </location>
</feature>
<evidence type="ECO:0000256" key="10">
    <source>
        <dbReference type="PROSITE-ProRule" id="PRU10144"/>
    </source>
</evidence>
<keyword evidence="12" id="KW-0675">Receptor</keyword>
<dbReference type="AlphaFoldDB" id="A0A1H4FZW5"/>
<dbReference type="PROSITE" id="PS01156">
    <property type="entry name" value="TONB_DEPENDENT_REC_2"/>
    <property type="match status" value="1"/>
</dbReference>
<protein>
    <submittedName>
        <fullName evidence="12">TonB dependent receptor</fullName>
    </submittedName>
</protein>
<dbReference type="RefSeq" id="WP_245785781.1">
    <property type="nucleotide sequence ID" value="NZ_FNRM01000015.1"/>
</dbReference>
<organism evidence="12 13">
    <name type="scientific">Alkalimonas amylolytica</name>
    <dbReference type="NCBI Taxonomy" id="152573"/>
    <lineage>
        <taxon>Bacteria</taxon>
        <taxon>Pseudomonadati</taxon>
        <taxon>Pseudomonadota</taxon>
        <taxon>Gammaproteobacteria</taxon>
        <taxon>Alkalimonas</taxon>
    </lineage>
</organism>
<evidence type="ECO:0000256" key="9">
    <source>
        <dbReference type="PROSITE-ProRule" id="PRU01360"/>
    </source>
</evidence>
<evidence type="ECO:0000313" key="13">
    <source>
        <dbReference type="Proteomes" id="UP000198773"/>
    </source>
</evidence>
<evidence type="ECO:0000256" key="3">
    <source>
        <dbReference type="ARBA" id="ARBA00022452"/>
    </source>
</evidence>
<keyword evidence="6" id="KW-0798">TonB box</keyword>
<dbReference type="Proteomes" id="UP000198773">
    <property type="component" value="Unassembled WGS sequence"/>
</dbReference>
<keyword evidence="13" id="KW-1185">Reference proteome</keyword>
<keyword evidence="4 9" id="KW-0812">Transmembrane</keyword>
<sequence>MGTLGPMGYEPKQKYNRRQSTLAYQGRFEFGVVDASIMRNLTETLGRIIPPGIAGAGEARTLESDNTIADLKWVTSIGDHQLSIGGQWWRAEMVDAVAPAPFTQTMTAVFLEDNWRLHDDFSLTLGGRYDHHDAFGSQFSPRVYGVWNPVEHWTIKGGVSQGYKTPNVEMLTDGIYGFGAQGTLPFVGNPDLKPEISTTTELNVFYVADSGFTASAGVFINRFTDKLARGTPRPNCSFAGNEGLAGCIDVGYWPNIAEFGQTVNVDKAETRGGEVSFRMPLAEQWAWLVNYTYTESEQKSGASQGLPLTNTPKHMLNSNLRWQFAEQASLWLSTEYRSKRYRGAGVAFNALGDFKAYSLSHLGASYQITEAVTLNAVIYNLLDKDFLQYTPYANPTSANPDNVSYSNLYPINQEGRRLWLSANIQF</sequence>
<evidence type="ECO:0000256" key="8">
    <source>
        <dbReference type="ARBA" id="ARBA00023237"/>
    </source>
</evidence>
<evidence type="ECO:0000256" key="2">
    <source>
        <dbReference type="ARBA" id="ARBA00022448"/>
    </source>
</evidence>
<dbReference type="GO" id="GO:0044718">
    <property type="term" value="P:siderophore transmembrane transport"/>
    <property type="evidence" value="ECO:0007669"/>
    <property type="project" value="TreeGrafter"/>
</dbReference>
<dbReference type="InterPro" id="IPR000531">
    <property type="entry name" value="Beta-barrel_TonB"/>
</dbReference>
<dbReference type="Pfam" id="PF00593">
    <property type="entry name" value="TonB_dep_Rec_b-barrel"/>
    <property type="match status" value="1"/>
</dbReference>
<accession>A0A1H4FZW5</accession>
<comment type="similarity">
    <text evidence="9">Belongs to the TonB-dependent receptor family.</text>
</comment>
<evidence type="ECO:0000256" key="4">
    <source>
        <dbReference type="ARBA" id="ARBA00022692"/>
    </source>
</evidence>
<evidence type="ECO:0000313" key="12">
    <source>
        <dbReference type="EMBL" id="SEB02926.1"/>
    </source>
</evidence>
<dbReference type="STRING" id="152573.SAMN04488051_11519"/>
<keyword evidence="8 9" id="KW-0998">Cell outer membrane</keyword>
<evidence type="ECO:0000256" key="1">
    <source>
        <dbReference type="ARBA" id="ARBA00004571"/>
    </source>
</evidence>
<dbReference type="Gene3D" id="2.40.170.20">
    <property type="entry name" value="TonB-dependent receptor, beta-barrel domain"/>
    <property type="match status" value="1"/>
</dbReference>
<keyword evidence="7 9" id="KW-0472">Membrane</keyword>
<evidence type="ECO:0000256" key="7">
    <source>
        <dbReference type="ARBA" id="ARBA00023136"/>
    </source>
</evidence>
<evidence type="ECO:0000259" key="11">
    <source>
        <dbReference type="Pfam" id="PF00593"/>
    </source>
</evidence>
<dbReference type="GO" id="GO:0015344">
    <property type="term" value="F:siderophore uptake transmembrane transporter activity"/>
    <property type="evidence" value="ECO:0007669"/>
    <property type="project" value="TreeGrafter"/>
</dbReference>